<proteinExistence type="predicted"/>
<evidence type="ECO:0000313" key="1">
    <source>
        <dbReference type="EMBL" id="ALS74599.1"/>
    </source>
</evidence>
<accession>A0A0U2P9R3</accession>
<evidence type="ECO:0008006" key="3">
    <source>
        <dbReference type="Google" id="ProtNLM"/>
    </source>
</evidence>
<name>A0A0U2P9R3_9BACL</name>
<dbReference type="OrthoDB" id="2736244at2"/>
<protein>
    <recommendedName>
        <fullName evidence="3">YheE family protein</fullName>
    </recommendedName>
</protein>
<dbReference type="AlphaFoldDB" id="A0A0U2P9R3"/>
<reference evidence="1" key="1">
    <citation type="submission" date="2016-01" db="EMBL/GenBank/DDBJ databases">
        <title>Complete genome of Planococcus rifietoensis type strain M8.</title>
        <authorList>
            <person name="See-Too W.S."/>
        </authorList>
    </citation>
    <scope>NUCLEOTIDE SEQUENCE [LARGE SCALE GENOMIC DNA]</scope>
    <source>
        <strain evidence="1">M8</strain>
    </source>
</reference>
<dbReference type="EMBL" id="CP013659">
    <property type="protein sequence ID" value="ALS74599.1"/>
    <property type="molecule type" value="Genomic_DNA"/>
</dbReference>
<dbReference type="Proteomes" id="UP000067683">
    <property type="component" value="Chromosome"/>
</dbReference>
<dbReference type="KEGG" id="prt:AUC31_04790"/>
<dbReference type="STRING" id="200991.AUC31_04790"/>
<evidence type="ECO:0000313" key="2">
    <source>
        <dbReference type="Proteomes" id="UP000067683"/>
    </source>
</evidence>
<gene>
    <name evidence="1" type="ORF">AUC31_04790</name>
</gene>
<dbReference type="Pfam" id="PF17277">
    <property type="entry name" value="DUF5342"/>
    <property type="match status" value="1"/>
</dbReference>
<keyword evidence="2" id="KW-1185">Reference proteome</keyword>
<dbReference type="InterPro" id="IPR017263">
    <property type="entry name" value="UCP037692"/>
</dbReference>
<dbReference type="RefSeq" id="WP_058381306.1">
    <property type="nucleotide sequence ID" value="NZ_CP013659.2"/>
</dbReference>
<organism evidence="1 2">
    <name type="scientific">Planococcus rifietoensis</name>
    <dbReference type="NCBI Taxonomy" id="200991"/>
    <lineage>
        <taxon>Bacteria</taxon>
        <taxon>Bacillati</taxon>
        <taxon>Bacillota</taxon>
        <taxon>Bacilli</taxon>
        <taxon>Bacillales</taxon>
        <taxon>Caryophanaceae</taxon>
        <taxon>Planococcus</taxon>
    </lineage>
</organism>
<sequence>MLQHFKFKPMFEDSRLPGWNISFFYRNERIRGEYHPDGSIVWQSAPPQDEEAIKKMVHELMLYHVYD</sequence>
<dbReference type="PIRSF" id="PIRSF037692">
    <property type="entry name" value="UCP037692"/>
    <property type="match status" value="1"/>
</dbReference>